<dbReference type="AlphaFoldDB" id="A0AAE6JKS2"/>
<dbReference type="PIRSF" id="PIRSF018266">
    <property type="entry name" value="FecR"/>
    <property type="match status" value="1"/>
</dbReference>
<dbReference type="InterPro" id="IPR012373">
    <property type="entry name" value="Ferrdict_sens_TM"/>
</dbReference>
<dbReference type="Gene3D" id="2.60.120.1440">
    <property type="match status" value="1"/>
</dbReference>
<dbReference type="Proteomes" id="UP000250557">
    <property type="component" value="Chromosome"/>
</dbReference>
<evidence type="ECO:0000259" key="2">
    <source>
        <dbReference type="Pfam" id="PF04773"/>
    </source>
</evidence>
<evidence type="ECO:0000313" key="3">
    <source>
        <dbReference type="EMBL" id="QEM07156.1"/>
    </source>
</evidence>
<feature type="transmembrane region" description="Helical" evidence="1">
    <location>
        <begin position="98"/>
        <end position="117"/>
    </location>
</feature>
<reference evidence="3 4" key="1">
    <citation type="submission" date="2019-08" db="EMBL/GenBank/DDBJ databases">
        <title>Comparative genome analysis confer to the adaptation heavy metal polluted environment.</title>
        <authorList>
            <person name="Li Y."/>
        </authorList>
    </citation>
    <scope>NUCLEOTIDE SEQUENCE [LARGE SCALE GENOMIC DNA]</scope>
    <source>
        <strain evidence="3 4">P2</strain>
    </source>
</reference>
<accession>A0AAE6JKS2</accession>
<dbReference type="Gene3D" id="3.55.50.30">
    <property type="match status" value="1"/>
</dbReference>
<name>A0AAE6JKS2_9SPHI</name>
<protein>
    <recommendedName>
        <fullName evidence="2">FecR protein domain-containing protein</fullName>
    </recommendedName>
</protein>
<proteinExistence type="predicted"/>
<dbReference type="InterPro" id="IPR006860">
    <property type="entry name" value="FecR"/>
</dbReference>
<dbReference type="GO" id="GO:0016989">
    <property type="term" value="F:sigma factor antagonist activity"/>
    <property type="evidence" value="ECO:0007669"/>
    <property type="project" value="TreeGrafter"/>
</dbReference>
<evidence type="ECO:0000313" key="4">
    <source>
        <dbReference type="Proteomes" id="UP000250557"/>
    </source>
</evidence>
<organism evidence="3 4">
    <name type="scientific">Mucilaginibacter rubeus</name>
    <dbReference type="NCBI Taxonomy" id="2027860"/>
    <lineage>
        <taxon>Bacteria</taxon>
        <taxon>Pseudomonadati</taxon>
        <taxon>Bacteroidota</taxon>
        <taxon>Sphingobacteriia</taxon>
        <taxon>Sphingobacteriales</taxon>
        <taxon>Sphingobacteriaceae</taxon>
        <taxon>Mucilaginibacter</taxon>
    </lineage>
</organism>
<keyword evidence="1" id="KW-0812">Transmembrane</keyword>
<dbReference type="Pfam" id="PF04773">
    <property type="entry name" value="FecR"/>
    <property type="match status" value="1"/>
</dbReference>
<dbReference type="EMBL" id="CP043451">
    <property type="protein sequence ID" value="QEM07156.1"/>
    <property type="molecule type" value="Genomic_DNA"/>
</dbReference>
<dbReference type="PANTHER" id="PTHR30273:SF2">
    <property type="entry name" value="PROTEIN FECR"/>
    <property type="match status" value="1"/>
</dbReference>
<feature type="domain" description="FecR protein" evidence="2">
    <location>
        <begin position="123"/>
        <end position="223"/>
    </location>
</feature>
<sequence length="340" mass="39011">MQMEKYDSYTFSDFVNDDDFIRLVKYANPEDEGYWQSWLNTQPGNVYAYQDAKVYLLTIFSAKPLFDQEAEKNRLWENINSEIYTIDNRSVKIRRIRIWSASVAAALCLFVLGEWYYHSRISVTTGYGEQMTVTLPDQSVIKLNSNSQISYYRAWAWHTDREIWLNGEALFEVKHLNTHPEKINKGDRFIAHAGKIDVRVLGTIFNIRDRRNEVLVSLLKGSISVNSINSGKSPLIMKSGDAARFVNANASLIPVSSLDNKPDAWTSRQMELSGMTVAGIIENYEDTYGGRIVVDNPRLLKKRIEGTISLQTPEETLYMLANLLNATVEQRDTVYYLKSK</sequence>
<dbReference type="PANTHER" id="PTHR30273">
    <property type="entry name" value="PERIPLASMIC SIGNAL SENSOR AND SIGMA FACTOR ACTIVATOR FECR-RELATED"/>
    <property type="match status" value="1"/>
</dbReference>
<evidence type="ECO:0000256" key="1">
    <source>
        <dbReference type="SAM" id="Phobius"/>
    </source>
</evidence>
<keyword evidence="1" id="KW-0472">Membrane</keyword>
<gene>
    <name evidence="3" type="ORF">DIU31_027995</name>
</gene>
<keyword evidence="1" id="KW-1133">Transmembrane helix</keyword>